<dbReference type="Proteomes" id="UP000814033">
    <property type="component" value="Unassembled WGS sequence"/>
</dbReference>
<proteinExistence type="predicted"/>
<comment type="caution">
    <text evidence="1">The sequence shown here is derived from an EMBL/GenBank/DDBJ whole genome shotgun (WGS) entry which is preliminary data.</text>
</comment>
<gene>
    <name evidence="1" type="ORF">FA95DRAFT_1600518</name>
</gene>
<evidence type="ECO:0000313" key="1">
    <source>
        <dbReference type="EMBL" id="KAI0054019.1"/>
    </source>
</evidence>
<sequence length="251" mass="27423">MDESAPVTVAAGTVLSCKFVLLLSGIPANRLTSRPAFAGASVAGTYAIARGRGQGVATIFAASAALNCGIAGATFFSLREYAVKPVLVSTLPFKQYARRRMLREEWPSDSPPLANLTWWDMRTHCVPDSMLSGAFTGSILNAWRRGSRGVLPGLAFGALGCSIVQLLYNEVEVQRVKYVSRTLREASTRAAEPVESPETKRPFIERVKGLFGMKTLSDDEYLEQLKADRDRFLTRIAELERRGGKPPHGKT</sequence>
<reference evidence="1" key="1">
    <citation type="submission" date="2021-02" db="EMBL/GenBank/DDBJ databases">
        <authorList>
            <consortium name="DOE Joint Genome Institute"/>
            <person name="Ahrendt S."/>
            <person name="Looney B.P."/>
            <person name="Miyauchi S."/>
            <person name="Morin E."/>
            <person name="Drula E."/>
            <person name="Courty P.E."/>
            <person name="Chicoki N."/>
            <person name="Fauchery L."/>
            <person name="Kohler A."/>
            <person name="Kuo A."/>
            <person name="Labutti K."/>
            <person name="Pangilinan J."/>
            <person name="Lipzen A."/>
            <person name="Riley R."/>
            <person name="Andreopoulos W."/>
            <person name="He G."/>
            <person name="Johnson J."/>
            <person name="Barry K.W."/>
            <person name="Grigoriev I.V."/>
            <person name="Nagy L."/>
            <person name="Hibbett D."/>
            <person name="Henrissat B."/>
            <person name="Matheny P.B."/>
            <person name="Labbe J."/>
            <person name="Martin F."/>
        </authorList>
    </citation>
    <scope>NUCLEOTIDE SEQUENCE</scope>
    <source>
        <strain evidence="1">FP105234-sp</strain>
    </source>
</reference>
<evidence type="ECO:0000313" key="2">
    <source>
        <dbReference type="Proteomes" id="UP000814033"/>
    </source>
</evidence>
<organism evidence="1 2">
    <name type="scientific">Auriscalpium vulgare</name>
    <dbReference type="NCBI Taxonomy" id="40419"/>
    <lineage>
        <taxon>Eukaryota</taxon>
        <taxon>Fungi</taxon>
        <taxon>Dikarya</taxon>
        <taxon>Basidiomycota</taxon>
        <taxon>Agaricomycotina</taxon>
        <taxon>Agaricomycetes</taxon>
        <taxon>Russulales</taxon>
        <taxon>Auriscalpiaceae</taxon>
        <taxon>Auriscalpium</taxon>
    </lineage>
</organism>
<protein>
    <submittedName>
        <fullName evidence="1">Uncharacterized protein</fullName>
    </submittedName>
</protein>
<dbReference type="EMBL" id="MU275838">
    <property type="protein sequence ID" value="KAI0054019.1"/>
    <property type="molecule type" value="Genomic_DNA"/>
</dbReference>
<name>A0ACB8SBY4_9AGAM</name>
<reference evidence="1" key="2">
    <citation type="journal article" date="2022" name="New Phytol.">
        <title>Evolutionary transition to the ectomycorrhizal habit in the genomes of a hyperdiverse lineage of mushroom-forming fungi.</title>
        <authorList>
            <person name="Looney B."/>
            <person name="Miyauchi S."/>
            <person name="Morin E."/>
            <person name="Drula E."/>
            <person name="Courty P.E."/>
            <person name="Kohler A."/>
            <person name="Kuo A."/>
            <person name="LaButti K."/>
            <person name="Pangilinan J."/>
            <person name="Lipzen A."/>
            <person name="Riley R."/>
            <person name="Andreopoulos W."/>
            <person name="He G."/>
            <person name="Johnson J."/>
            <person name="Nolan M."/>
            <person name="Tritt A."/>
            <person name="Barry K.W."/>
            <person name="Grigoriev I.V."/>
            <person name="Nagy L.G."/>
            <person name="Hibbett D."/>
            <person name="Henrissat B."/>
            <person name="Matheny P.B."/>
            <person name="Labbe J."/>
            <person name="Martin F.M."/>
        </authorList>
    </citation>
    <scope>NUCLEOTIDE SEQUENCE</scope>
    <source>
        <strain evidence="1">FP105234-sp</strain>
    </source>
</reference>
<accession>A0ACB8SBY4</accession>
<keyword evidence="2" id="KW-1185">Reference proteome</keyword>